<protein>
    <submittedName>
        <fullName evidence="1">Uncharacterized protein</fullName>
    </submittedName>
</protein>
<dbReference type="AlphaFoldDB" id="A0A6N6JA62"/>
<name>A0A6N6JA62_9RHOB</name>
<dbReference type="Proteomes" id="UP000436822">
    <property type="component" value="Unassembled WGS sequence"/>
</dbReference>
<dbReference type="EMBL" id="BLJE01000001">
    <property type="protein sequence ID" value="GFE63121.1"/>
    <property type="molecule type" value="Genomic_DNA"/>
</dbReference>
<comment type="caution">
    <text evidence="1">The sequence shown here is derived from an EMBL/GenBank/DDBJ whole genome shotgun (WGS) entry which is preliminary data.</text>
</comment>
<keyword evidence="2" id="KW-1185">Reference proteome</keyword>
<evidence type="ECO:0000313" key="1">
    <source>
        <dbReference type="EMBL" id="GFE63121.1"/>
    </source>
</evidence>
<evidence type="ECO:0000313" key="2">
    <source>
        <dbReference type="Proteomes" id="UP000436822"/>
    </source>
</evidence>
<sequence>MLSNIFLDLNETNPHRVLGGEAALIYAWRLRSLLGAEGQEKVDWPYLLYFAEAVETR</sequence>
<reference evidence="1 2" key="1">
    <citation type="submission" date="2019-12" db="EMBL/GenBank/DDBJ databases">
        <title>Litoreibacter badius sp. nov., a novel bacteriochlorophyll a-containing bacterium in the genus Litoreibacter.</title>
        <authorList>
            <person name="Kanamuro M."/>
            <person name="Takabe Y."/>
            <person name="Mori K."/>
            <person name="Takaichi S."/>
            <person name="Hanada S."/>
        </authorList>
    </citation>
    <scope>NUCLEOTIDE SEQUENCE [LARGE SCALE GENOMIC DNA]</scope>
    <source>
        <strain evidence="1 2">K6</strain>
    </source>
</reference>
<gene>
    <name evidence="1" type="ORF">KIN_01950</name>
</gene>
<organism evidence="1 2">
    <name type="scientific">Litoreibacter roseus</name>
    <dbReference type="NCBI Taxonomy" id="2601869"/>
    <lineage>
        <taxon>Bacteria</taxon>
        <taxon>Pseudomonadati</taxon>
        <taxon>Pseudomonadota</taxon>
        <taxon>Alphaproteobacteria</taxon>
        <taxon>Rhodobacterales</taxon>
        <taxon>Roseobacteraceae</taxon>
        <taxon>Litoreibacter</taxon>
    </lineage>
</organism>
<proteinExistence type="predicted"/>
<accession>A0A6N6JA62</accession>